<organism evidence="3 4">
    <name type="scientific">Ulvibacterium marinum</name>
    <dbReference type="NCBI Taxonomy" id="2419782"/>
    <lineage>
        <taxon>Bacteria</taxon>
        <taxon>Pseudomonadati</taxon>
        <taxon>Bacteroidota</taxon>
        <taxon>Flavobacteriia</taxon>
        <taxon>Flavobacteriales</taxon>
        <taxon>Flavobacteriaceae</taxon>
        <taxon>Ulvibacterium</taxon>
    </lineage>
</organism>
<dbReference type="InterPro" id="IPR006016">
    <property type="entry name" value="UspA"/>
</dbReference>
<evidence type="ECO:0000313" key="3">
    <source>
        <dbReference type="EMBL" id="RKN80203.1"/>
    </source>
</evidence>
<dbReference type="PANTHER" id="PTHR46268:SF6">
    <property type="entry name" value="UNIVERSAL STRESS PROTEIN UP12"/>
    <property type="match status" value="1"/>
</dbReference>
<dbReference type="OrthoDB" id="9788959at2"/>
<dbReference type="SUPFAM" id="SSF52402">
    <property type="entry name" value="Adenine nucleotide alpha hydrolases-like"/>
    <property type="match status" value="2"/>
</dbReference>
<feature type="domain" description="UspA" evidence="2">
    <location>
        <begin position="1"/>
        <end position="146"/>
    </location>
</feature>
<dbReference type="AlphaFoldDB" id="A0A3B0C2F3"/>
<dbReference type="CDD" id="cd00293">
    <property type="entry name" value="USP-like"/>
    <property type="match status" value="2"/>
</dbReference>
<name>A0A3B0C2F3_9FLAO</name>
<comment type="caution">
    <text evidence="3">The sequence shown here is derived from an EMBL/GenBank/DDBJ whole genome shotgun (WGS) entry which is preliminary data.</text>
</comment>
<feature type="domain" description="UspA" evidence="2">
    <location>
        <begin position="206"/>
        <end position="277"/>
    </location>
</feature>
<protein>
    <submittedName>
        <fullName evidence="3">Universal stress protein</fullName>
    </submittedName>
</protein>
<accession>A0A3B0C2F3</accession>
<comment type="similarity">
    <text evidence="1">Belongs to the universal stress protein A family.</text>
</comment>
<evidence type="ECO:0000256" key="1">
    <source>
        <dbReference type="ARBA" id="ARBA00008791"/>
    </source>
</evidence>
<gene>
    <name evidence="3" type="ORF">D7Z94_18385</name>
</gene>
<dbReference type="InterPro" id="IPR006015">
    <property type="entry name" value="Universal_stress_UspA"/>
</dbReference>
<dbReference type="InterPro" id="IPR014729">
    <property type="entry name" value="Rossmann-like_a/b/a_fold"/>
</dbReference>
<reference evidence="3 4" key="1">
    <citation type="submission" date="2018-10" db="EMBL/GenBank/DDBJ databases">
        <title>Ulvibacterium marinum gen. nov., sp. nov., a novel marine bacterium of the family Flavobacteriaceae, isolated from a culture of the green alga Ulva prolifera.</title>
        <authorList>
            <person name="Zhang Z."/>
        </authorList>
    </citation>
    <scope>NUCLEOTIDE SEQUENCE [LARGE SCALE GENOMIC DNA]</scope>
    <source>
        <strain evidence="3 4">CCMM003</strain>
    </source>
</reference>
<dbReference type="EMBL" id="RBCJ01000003">
    <property type="protein sequence ID" value="RKN80203.1"/>
    <property type="molecule type" value="Genomic_DNA"/>
</dbReference>
<evidence type="ECO:0000259" key="2">
    <source>
        <dbReference type="Pfam" id="PF00582"/>
    </source>
</evidence>
<evidence type="ECO:0000313" key="4">
    <source>
        <dbReference type="Proteomes" id="UP000276603"/>
    </source>
</evidence>
<dbReference type="RefSeq" id="WP_120713012.1">
    <property type="nucleotide sequence ID" value="NZ_RBCJ01000003.1"/>
</dbReference>
<dbReference type="Pfam" id="PF00582">
    <property type="entry name" value="Usp"/>
    <property type="match status" value="2"/>
</dbReference>
<sequence>MKNILIPTDFSPNAWNAIRYALQFFKEETVTFYLLHTYTPAFYRMDYMLGGPAFSAIPDVGVNISLAGLERTLNDIQKQFSNPKHSFETVSAFNLLTDEINELAQQKGIEMVVMGTKGATGAKQFFLGSNTIFVIRKAKIPVLAIPEKSKYRKVSNILFPTGYWSRYKIAELQSLLEMAKTNKAKITVFHVKEEYDLTEQQENHKMHLKKCLKKVPYQFTEIQEKLMPNAILDHIEGNDFQLLVMMNRGHSFFERLLIKQNIDQIGFHVQIPFLVLPDTSKVIH</sequence>
<dbReference type="Gene3D" id="3.40.50.620">
    <property type="entry name" value="HUPs"/>
    <property type="match status" value="2"/>
</dbReference>
<dbReference type="PRINTS" id="PR01438">
    <property type="entry name" value="UNVRSLSTRESS"/>
</dbReference>
<dbReference type="PANTHER" id="PTHR46268">
    <property type="entry name" value="STRESS RESPONSE PROTEIN NHAX"/>
    <property type="match status" value="1"/>
</dbReference>
<keyword evidence="4" id="KW-1185">Reference proteome</keyword>
<proteinExistence type="inferred from homology"/>
<dbReference type="Proteomes" id="UP000276603">
    <property type="component" value="Unassembled WGS sequence"/>
</dbReference>